<dbReference type="AlphaFoldDB" id="A0A3M5J0H3"/>
<accession>A0A3M5J0H3</accession>
<reference evidence="6 7" key="1">
    <citation type="submission" date="2018-08" db="EMBL/GenBank/DDBJ databases">
        <title>Recombination of ecologically and evolutionarily significant loci maintains genetic cohesion in the Pseudomonas syringae species complex.</title>
        <authorList>
            <person name="Dillon M."/>
            <person name="Thakur S."/>
            <person name="Almeida R.N.D."/>
            <person name="Weir B.S."/>
            <person name="Guttman D.S."/>
        </authorList>
    </citation>
    <scope>NUCLEOTIDE SEQUENCE [LARGE SCALE GENOMIC DNA]</scope>
    <source>
        <strain evidence="5 7">ICMP 13684</strain>
        <strain evidence="4 6">ICMP 13685</strain>
    </source>
</reference>
<dbReference type="PANTHER" id="PTHR33755:SF6">
    <property type="entry name" value="PLASMID STABILIZATION SYSTEM PROTEIN"/>
    <property type="match status" value="1"/>
</dbReference>
<dbReference type="InterPro" id="IPR051803">
    <property type="entry name" value="TA_system_RelE-like_toxin"/>
</dbReference>
<name>A0A3M5J0H3_PSESS</name>
<dbReference type="Gene3D" id="3.30.2310.20">
    <property type="entry name" value="RelE-like"/>
    <property type="match status" value="1"/>
</dbReference>
<keyword evidence="2" id="KW-1277">Toxin-antitoxin system</keyword>
<evidence type="ECO:0000313" key="7">
    <source>
        <dbReference type="Proteomes" id="UP000278180"/>
    </source>
</evidence>
<dbReference type="PANTHER" id="PTHR33755">
    <property type="entry name" value="TOXIN PARE1-RELATED"/>
    <property type="match status" value="1"/>
</dbReference>
<sequence length="153" mass="17118">MQVEWLKTALKNLDEEAAYIAQDNPAAAAVFVKAIQSSVTQLASFPAMGREGRIAGTREWPLPDLPYLIPYRIRSGRLQVLRIFHTRRQSPPRVVNRRHVYCAHSFTIKAENTSAAPAPAGSPPRRSVTTASAGRRFRAREFQAGHRESAWLP</sequence>
<comment type="similarity">
    <text evidence="1">Belongs to the RelE toxin family.</text>
</comment>
<dbReference type="InterPro" id="IPR007712">
    <property type="entry name" value="RelE/ParE_toxin"/>
</dbReference>
<organism evidence="5 7">
    <name type="scientific">Pseudomonas savastanoi</name>
    <name type="common">Pseudomonas syringae pv. savastanoi</name>
    <dbReference type="NCBI Taxonomy" id="29438"/>
    <lineage>
        <taxon>Bacteria</taxon>
        <taxon>Pseudomonadati</taxon>
        <taxon>Pseudomonadota</taxon>
        <taxon>Gammaproteobacteria</taxon>
        <taxon>Pseudomonadales</taxon>
        <taxon>Pseudomonadaceae</taxon>
        <taxon>Pseudomonas</taxon>
    </lineage>
</organism>
<evidence type="ECO:0000313" key="6">
    <source>
        <dbReference type="Proteomes" id="UP000269801"/>
    </source>
</evidence>
<evidence type="ECO:0000313" key="4">
    <source>
        <dbReference type="EMBL" id="RMS25679.1"/>
    </source>
</evidence>
<dbReference type="Proteomes" id="UP000278180">
    <property type="component" value="Unassembled WGS sequence"/>
</dbReference>
<dbReference type="Proteomes" id="UP000269801">
    <property type="component" value="Unassembled WGS sequence"/>
</dbReference>
<comment type="caution">
    <text evidence="5">The sequence shown here is derived from an EMBL/GenBank/DDBJ whole genome shotgun (WGS) entry which is preliminary data.</text>
</comment>
<evidence type="ECO:0000313" key="5">
    <source>
        <dbReference type="EMBL" id="RMT16643.1"/>
    </source>
</evidence>
<feature type="region of interest" description="Disordered" evidence="3">
    <location>
        <begin position="113"/>
        <end position="153"/>
    </location>
</feature>
<gene>
    <name evidence="5" type="ORF">ALP51_100847</name>
    <name evidence="4" type="ORF">ALP70_100853</name>
</gene>
<feature type="compositionally biased region" description="Basic and acidic residues" evidence="3">
    <location>
        <begin position="139"/>
        <end position="153"/>
    </location>
</feature>
<evidence type="ECO:0000256" key="1">
    <source>
        <dbReference type="ARBA" id="ARBA00006226"/>
    </source>
</evidence>
<proteinExistence type="inferred from homology"/>
<protein>
    <submittedName>
        <fullName evidence="5">Plasmid stabilization system protein</fullName>
    </submittedName>
</protein>
<evidence type="ECO:0000256" key="3">
    <source>
        <dbReference type="SAM" id="MobiDB-lite"/>
    </source>
</evidence>
<dbReference type="NCBIfam" id="TIGR02385">
    <property type="entry name" value="RelE_StbE"/>
    <property type="match status" value="1"/>
</dbReference>
<dbReference type="InterPro" id="IPR035093">
    <property type="entry name" value="RelE/ParE_toxin_dom_sf"/>
</dbReference>
<dbReference type="EMBL" id="RBSL01000257">
    <property type="protein sequence ID" value="RMS25679.1"/>
    <property type="molecule type" value="Genomic_DNA"/>
</dbReference>
<dbReference type="Pfam" id="PF05016">
    <property type="entry name" value="ParE_toxin"/>
    <property type="match status" value="1"/>
</dbReference>
<evidence type="ECO:0000256" key="2">
    <source>
        <dbReference type="ARBA" id="ARBA00022649"/>
    </source>
</evidence>
<feature type="compositionally biased region" description="Low complexity" evidence="3">
    <location>
        <begin position="114"/>
        <end position="127"/>
    </location>
</feature>
<dbReference type="EMBL" id="RBTE01000621">
    <property type="protein sequence ID" value="RMT16643.1"/>
    <property type="molecule type" value="Genomic_DNA"/>
</dbReference>